<dbReference type="GO" id="GO:0005829">
    <property type="term" value="C:cytosol"/>
    <property type="evidence" value="ECO:0007669"/>
    <property type="project" value="TreeGrafter"/>
</dbReference>
<protein>
    <submittedName>
        <fullName evidence="3">dTDP-4-dehydrorhamnose 3,5-epimerase family protein</fullName>
    </submittedName>
</protein>
<evidence type="ECO:0000256" key="1">
    <source>
        <dbReference type="PIRSR" id="PIRSR600888-1"/>
    </source>
</evidence>
<feature type="active site" description="Proton acceptor" evidence="1">
    <location>
        <position position="54"/>
    </location>
</feature>
<dbReference type="Proteomes" id="UP000515480">
    <property type="component" value="Chromosome"/>
</dbReference>
<accession>A0A7G7VN27</accession>
<proteinExistence type="predicted"/>
<feature type="site" description="Participates in a stacking interaction with the thymidine ring of dTDP-4-oxo-6-deoxyglucose" evidence="2">
    <location>
        <position position="130"/>
    </location>
</feature>
<organism evidence="3 4">
    <name type="scientific">Selenomonas timonae</name>
    <dbReference type="NCBI Taxonomy" id="2754044"/>
    <lineage>
        <taxon>Bacteria</taxon>
        <taxon>Bacillati</taxon>
        <taxon>Bacillota</taxon>
        <taxon>Negativicutes</taxon>
        <taxon>Selenomonadales</taxon>
        <taxon>Selenomonadaceae</taxon>
        <taxon>Selenomonas</taxon>
    </lineage>
</organism>
<sequence length="172" mass="19259">MGGCLKILPIVREDRRGVFVKTFHVDAFRELGLPTVFAEAYFSVSHRNVLRGLHFQIPPMDHEKIVYCAEGEVLDAVVDLRRASPTYGQHILISLRAAEGTMLYIPRGMAHGFCTRSEHAVMMYQVTSVYAPACDAGIRWDSAGIPWDIENPVISERDMGFPALSDFVSPFD</sequence>
<evidence type="ECO:0000313" key="3">
    <source>
        <dbReference type="EMBL" id="QNH55520.1"/>
    </source>
</evidence>
<dbReference type="InterPro" id="IPR000888">
    <property type="entry name" value="RmlC-like"/>
</dbReference>
<dbReference type="EMBL" id="CP060204">
    <property type="protein sequence ID" value="QNH55520.1"/>
    <property type="molecule type" value="Genomic_DNA"/>
</dbReference>
<evidence type="ECO:0000313" key="4">
    <source>
        <dbReference type="Proteomes" id="UP000515480"/>
    </source>
</evidence>
<dbReference type="CDD" id="cd00438">
    <property type="entry name" value="cupin_RmlC"/>
    <property type="match status" value="1"/>
</dbReference>
<dbReference type="InterPro" id="IPR011051">
    <property type="entry name" value="RmlC_Cupin_sf"/>
</dbReference>
<dbReference type="Gene3D" id="2.60.120.10">
    <property type="entry name" value="Jelly Rolls"/>
    <property type="match status" value="1"/>
</dbReference>
<dbReference type="GO" id="GO:0008830">
    <property type="term" value="F:dTDP-4-dehydrorhamnose 3,5-epimerase activity"/>
    <property type="evidence" value="ECO:0007669"/>
    <property type="project" value="InterPro"/>
</dbReference>
<dbReference type="PANTHER" id="PTHR21047">
    <property type="entry name" value="DTDP-6-DEOXY-D-GLUCOSE-3,5 EPIMERASE"/>
    <property type="match status" value="1"/>
</dbReference>
<dbReference type="Pfam" id="PF00908">
    <property type="entry name" value="dTDP_sugar_isom"/>
    <property type="match status" value="1"/>
</dbReference>
<dbReference type="PANTHER" id="PTHR21047:SF2">
    <property type="entry name" value="THYMIDINE DIPHOSPHO-4-KETO-RHAMNOSE 3,5-EPIMERASE"/>
    <property type="match status" value="1"/>
</dbReference>
<gene>
    <name evidence="3" type="ORF">H1B31_10635</name>
</gene>
<dbReference type="KEGG" id="stim:H1B31_10635"/>
<keyword evidence="4" id="KW-1185">Reference proteome</keyword>
<reference evidence="3 4" key="1">
    <citation type="submission" date="2020-07" db="EMBL/GenBank/DDBJ databases">
        <title>Complete genome and description of Selenomonas timonensis sp. nov., a new bacterium isolated from a gingivitis subject.</title>
        <authorList>
            <person name="Antezack A."/>
        </authorList>
    </citation>
    <scope>NUCLEOTIDE SEQUENCE [LARGE SCALE GENOMIC DNA]</scope>
    <source>
        <strain evidence="3 4">Marseille-Q3039</strain>
    </source>
</reference>
<name>A0A7G7VN27_9FIRM</name>
<evidence type="ECO:0000256" key="2">
    <source>
        <dbReference type="PIRSR" id="PIRSR600888-3"/>
    </source>
</evidence>
<dbReference type="SUPFAM" id="SSF51182">
    <property type="entry name" value="RmlC-like cupins"/>
    <property type="match status" value="1"/>
</dbReference>
<dbReference type="GO" id="GO:0000271">
    <property type="term" value="P:polysaccharide biosynthetic process"/>
    <property type="evidence" value="ECO:0007669"/>
    <property type="project" value="TreeGrafter"/>
</dbReference>
<dbReference type="InterPro" id="IPR014710">
    <property type="entry name" value="RmlC-like_jellyroll"/>
</dbReference>
<dbReference type="AlphaFoldDB" id="A0A7G7VN27"/>
<feature type="active site" description="Proton donor" evidence="1">
    <location>
        <position position="124"/>
    </location>
</feature>
<dbReference type="GO" id="GO:0019305">
    <property type="term" value="P:dTDP-rhamnose biosynthetic process"/>
    <property type="evidence" value="ECO:0007669"/>
    <property type="project" value="TreeGrafter"/>
</dbReference>